<dbReference type="AlphaFoldDB" id="A0A0K0Y6W0"/>
<dbReference type="PANTHER" id="PTHR45947:SF13">
    <property type="entry name" value="TRANSFERASE"/>
    <property type="match status" value="1"/>
</dbReference>
<dbReference type="InterPro" id="IPR001296">
    <property type="entry name" value="Glyco_trans_1"/>
</dbReference>
<dbReference type="OrthoDB" id="9801573at2"/>
<protein>
    <submittedName>
        <fullName evidence="1">Glycosyl transferases group 1</fullName>
    </submittedName>
</protein>
<dbReference type="PANTHER" id="PTHR45947">
    <property type="entry name" value="SULFOQUINOVOSYL TRANSFERASE SQD2"/>
    <property type="match status" value="1"/>
</dbReference>
<name>A0A0K0Y6W0_9RHOB</name>
<dbReference type="Proteomes" id="UP000067444">
    <property type="component" value="Chromosome"/>
</dbReference>
<dbReference type="KEGG" id="otm:OSB_20970"/>
<reference evidence="1 2" key="1">
    <citation type="journal article" date="2015" name="Genome Announc.">
        <title>Closed Genome Sequence of Octadecabacter temperatus SB1, the First Mesophilic Species of the Genus Octadecabacter.</title>
        <authorList>
            <person name="Voget S."/>
            <person name="Billerbeck S."/>
            <person name="Simon M."/>
            <person name="Daniel R."/>
        </authorList>
    </citation>
    <scope>NUCLEOTIDE SEQUENCE [LARGE SCALE GENOMIC DNA]</scope>
    <source>
        <strain evidence="1 2">SB1</strain>
    </source>
</reference>
<dbReference type="InterPro" id="IPR050194">
    <property type="entry name" value="Glycosyltransferase_grp1"/>
</dbReference>
<dbReference type="EMBL" id="CP012160">
    <property type="protein sequence ID" value="AKS46636.1"/>
    <property type="molecule type" value="Genomic_DNA"/>
</dbReference>
<dbReference type="SUPFAM" id="SSF53756">
    <property type="entry name" value="UDP-Glycosyltransferase/glycogen phosphorylase"/>
    <property type="match status" value="1"/>
</dbReference>
<keyword evidence="1" id="KW-0808">Transferase</keyword>
<dbReference type="Gene3D" id="3.40.50.2000">
    <property type="entry name" value="Glycogen Phosphorylase B"/>
    <property type="match status" value="2"/>
</dbReference>
<keyword evidence="2" id="KW-1185">Reference proteome</keyword>
<proteinExistence type="predicted"/>
<dbReference type="STRING" id="1458307.OSB_20970"/>
<accession>A0A0K0Y6W0</accession>
<dbReference type="Pfam" id="PF00534">
    <property type="entry name" value="Glycos_transf_1"/>
    <property type="match status" value="1"/>
</dbReference>
<evidence type="ECO:0000313" key="2">
    <source>
        <dbReference type="Proteomes" id="UP000067444"/>
    </source>
</evidence>
<dbReference type="RefSeq" id="WP_158454115.1">
    <property type="nucleotide sequence ID" value="NZ_CP012160.1"/>
</dbReference>
<gene>
    <name evidence="1" type="ORF">OSB_20970</name>
</gene>
<dbReference type="Pfam" id="PF13439">
    <property type="entry name" value="Glyco_transf_4"/>
    <property type="match status" value="1"/>
</dbReference>
<evidence type="ECO:0000313" key="1">
    <source>
        <dbReference type="EMBL" id="AKS46636.1"/>
    </source>
</evidence>
<dbReference type="GO" id="GO:0016757">
    <property type="term" value="F:glycosyltransferase activity"/>
    <property type="evidence" value="ECO:0007669"/>
    <property type="project" value="InterPro"/>
</dbReference>
<organism evidence="1 2">
    <name type="scientific">Octadecabacter temperatus</name>
    <dbReference type="NCBI Taxonomy" id="1458307"/>
    <lineage>
        <taxon>Bacteria</taxon>
        <taxon>Pseudomonadati</taxon>
        <taxon>Pseudomonadota</taxon>
        <taxon>Alphaproteobacteria</taxon>
        <taxon>Rhodobacterales</taxon>
        <taxon>Roseobacteraceae</taxon>
        <taxon>Octadecabacter</taxon>
    </lineage>
</organism>
<dbReference type="InterPro" id="IPR028098">
    <property type="entry name" value="Glyco_trans_4-like_N"/>
</dbReference>
<sequence>MTKCHILLANVFFAPFTYGGATVVAEEVAKALLATKSAAFEYQITAVSLCCHSGLANYTMVKSERDGIQNFVINVPSNRTYKELYNNPHVTRLIEELMDDLRPDVVHAHCIQDIGGGVLRAAQARGIPSILSVHDFWWLCERQFMIKPDRTYCGQNPIKIDACRGCVSDFDAAQSRFTYLQDISRIPERVTYPSKFAHDLYVSSGFAAGRSVIWENGVHLPEPDFEAKQAARRERDPRLTFGFVGGPSQIKGWPLIRAAFKSFERDDFRVLLVDASAEGDWWKGERFDDLPGDWEVYPRFDQSEMDAFYSEIDVLLFMSQWKETFGLAVREALARGVGVIQTDSGGSVEHGALSQSDLIPIGASSDVLLSALVKALEQHPKTVTPRAVTGFQAQAAAFENILQDVLEGAS</sequence>